<sequence>MKTNLAHEPLIPQGELVQFPKKERQAMSKKEEGFTPLPNFICDEGYLSALSGEAIKCLILLNRHIKGFHGDNKSIGEALVMKLTGFKDKRTVRKNMADLAKFQLIRITKNLGKTTTYTVTFEDRIKPELVTSNDTGALNVVTLNDTSVGTSNVTTTSNIKCHSVKEIYLKENIKEIHTQESAEKNSIQNETWKPNLSFLKTILAQTKFSQRCEEILSLADFNFHLGNFNAHWENKIDLTENQRTRKFAAWLIQEFEKHLVKIDRTEKQTAKTASRNVNDAWGDVQQYKPATDDINCEGLI</sequence>
<evidence type="ECO:0008006" key="3">
    <source>
        <dbReference type="Google" id="ProtNLM"/>
    </source>
</evidence>
<name>A0A833PHU4_ACIBZ</name>
<gene>
    <name evidence="1" type="ORF">GAK29_01688</name>
</gene>
<dbReference type="AlphaFoldDB" id="A0A833PHU4"/>
<organism evidence="1 2">
    <name type="scientific">Acinetobacter bereziniae</name>
    <name type="common">Acinetobacter genomosp. 10</name>
    <dbReference type="NCBI Taxonomy" id="106648"/>
    <lineage>
        <taxon>Bacteria</taxon>
        <taxon>Pseudomonadati</taxon>
        <taxon>Pseudomonadota</taxon>
        <taxon>Gammaproteobacteria</taxon>
        <taxon>Moraxellales</taxon>
        <taxon>Moraxellaceae</taxon>
        <taxon>Acinetobacter</taxon>
    </lineage>
</organism>
<dbReference type="Proteomes" id="UP000490535">
    <property type="component" value="Unassembled WGS sequence"/>
</dbReference>
<dbReference type="Gene3D" id="1.10.10.10">
    <property type="entry name" value="Winged helix-like DNA-binding domain superfamily/Winged helix DNA-binding domain"/>
    <property type="match status" value="1"/>
</dbReference>
<proteinExistence type="predicted"/>
<reference evidence="2" key="1">
    <citation type="journal article" date="2020" name="MBio">
        <title>Horizontal gene transfer to a defensive symbiont with a reduced genome amongst a multipartite beetle microbiome.</title>
        <authorList>
            <person name="Waterworth S.C."/>
            <person name="Florez L.V."/>
            <person name="Rees E.R."/>
            <person name="Hertweck C."/>
            <person name="Kaltenpoth M."/>
            <person name="Kwan J.C."/>
        </authorList>
    </citation>
    <scope>NUCLEOTIDE SEQUENCE [LARGE SCALE GENOMIC DNA]</scope>
</reference>
<evidence type="ECO:0000313" key="2">
    <source>
        <dbReference type="Proteomes" id="UP000490535"/>
    </source>
</evidence>
<dbReference type="EMBL" id="WNDP01000033">
    <property type="protein sequence ID" value="KAF1025826.1"/>
    <property type="molecule type" value="Genomic_DNA"/>
</dbReference>
<comment type="caution">
    <text evidence="1">The sequence shown here is derived from an EMBL/GenBank/DDBJ whole genome shotgun (WGS) entry which is preliminary data.</text>
</comment>
<protein>
    <recommendedName>
        <fullName evidence="3">Replication protein</fullName>
    </recommendedName>
</protein>
<accession>A0A833PHU4</accession>
<evidence type="ECO:0000313" key="1">
    <source>
        <dbReference type="EMBL" id="KAF1025826.1"/>
    </source>
</evidence>
<dbReference type="InterPro" id="IPR036388">
    <property type="entry name" value="WH-like_DNA-bd_sf"/>
</dbReference>